<name>G0MHJ6_CAEBE</name>
<gene>
    <name evidence="1" type="ORF">CAEBREN_14537</name>
</gene>
<dbReference type="AlphaFoldDB" id="G0MHJ6"/>
<proteinExistence type="predicted"/>
<dbReference type="Proteomes" id="UP000008068">
    <property type="component" value="Unassembled WGS sequence"/>
</dbReference>
<organism evidence="2">
    <name type="scientific">Caenorhabditis brenneri</name>
    <name type="common">Nematode worm</name>
    <dbReference type="NCBI Taxonomy" id="135651"/>
    <lineage>
        <taxon>Eukaryota</taxon>
        <taxon>Metazoa</taxon>
        <taxon>Ecdysozoa</taxon>
        <taxon>Nematoda</taxon>
        <taxon>Chromadorea</taxon>
        <taxon>Rhabditida</taxon>
        <taxon>Rhabditina</taxon>
        <taxon>Rhabditomorpha</taxon>
        <taxon>Rhabditoidea</taxon>
        <taxon>Rhabditidae</taxon>
        <taxon>Peloderinae</taxon>
        <taxon>Caenorhabditis</taxon>
    </lineage>
</organism>
<dbReference type="STRING" id="135651.G0MHJ6"/>
<dbReference type="HOGENOM" id="CLU_3377552_0_0_1"/>
<evidence type="ECO:0000313" key="1">
    <source>
        <dbReference type="EMBL" id="EGT57875.1"/>
    </source>
</evidence>
<dbReference type="InParanoid" id="G0MHJ6"/>
<keyword evidence="2" id="KW-1185">Reference proteome</keyword>
<sequence>MKQRSALGPMLRLAILALLAVSYVQSVSGSHSHS</sequence>
<protein>
    <submittedName>
        <fullName evidence="1">Uncharacterized protein</fullName>
    </submittedName>
</protein>
<reference evidence="2" key="1">
    <citation type="submission" date="2011-07" db="EMBL/GenBank/DDBJ databases">
        <authorList>
            <consortium name="Caenorhabditis brenneri Sequencing and Analysis Consortium"/>
            <person name="Wilson R.K."/>
        </authorList>
    </citation>
    <scope>NUCLEOTIDE SEQUENCE [LARGE SCALE GENOMIC DNA]</scope>
    <source>
        <strain evidence="2">PB2801</strain>
    </source>
</reference>
<evidence type="ECO:0000313" key="2">
    <source>
        <dbReference type="Proteomes" id="UP000008068"/>
    </source>
</evidence>
<dbReference type="EMBL" id="GL379794">
    <property type="protein sequence ID" value="EGT57875.1"/>
    <property type="molecule type" value="Genomic_DNA"/>
</dbReference>
<accession>G0MHJ6</accession>